<organism evidence="2 3">
    <name type="scientific">Mycena citricolor</name>
    <dbReference type="NCBI Taxonomy" id="2018698"/>
    <lineage>
        <taxon>Eukaryota</taxon>
        <taxon>Fungi</taxon>
        <taxon>Dikarya</taxon>
        <taxon>Basidiomycota</taxon>
        <taxon>Agaricomycotina</taxon>
        <taxon>Agaricomycetes</taxon>
        <taxon>Agaricomycetidae</taxon>
        <taxon>Agaricales</taxon>
        <taxon>Marasmiineae</taxon>
        <taxon>Mycenaceae</taxon>
        <taxon>Mycena</taxon>
    </lineage>
</organism>
<feature type="region of interest" description="Disordered" evidence="1">
    <location>
        <begin position="1"/>
        <end position="34"/>
    </location>
</feature>
<keyword evidence="3" id="KW-1185">Reference proteome</keyword>
<dbReference type="EMBL" id="CAVNYO010000116">
    <property type="protein sequence ID" value="CAK5267104.1"/>
    <property type="molecule type" value="Genomic_DNA"/>
</dbReference>
<accession>A0AAD2GZN6</accession>
<reference evidence="2" key="1">
    <citation type="submission" date="2023-11" db="EMBL/GenBank/DDBJ databases">
        <authorList>
            <person name="De Vega J J."/>
            <person name="De Vega J J."/>
        </authorList>
    </citation>
    <scope>NUCLEOTIDE SEQUENCE</scope>
</reference>
<dbReference type="InterPro" id="IPR046521">
    <property type="entry name" value="DUF6698"/>
</dbReference>
<evidence type="ECO:0000256" key="1">
    <source>
        <dbReference type="SAM" id="MobiDB-lite"/>
    </source>
</evidence>
<comment type="caution">
    <text evidence="2">The sequence shown here is derived from an EMBL/GenBank/DDBJ whole genome shotgun (WGS) entry which is preliminary data.</text>
</comment>
<gene>
    <name evidence="2" type="ORF">MYCIT1_LOCUS9343</name>
</gene>
<feature type="region of interest" description="Disordered" evidence="1">
    <location>
        <begin position="327"/>
        <end position="366"/>
    </location>
</feature>
<evidence type="ECO:0000313" key="3">
    <source>
        <dbReference type="Proteomes" id="UP001295794"/>
    </source>
</evidence>
<evidence type="ECO:0000313" key="2">
    <source>
        <dbReference type="EMBL" id="CAK5267104.1"/>
    </source>
</evidence>
<dbReference type="AlphaFoldDB" id="A0AAD2GZN6"/>
<dbReference type="Proteomes" id="UP001295794">
    <property type="component" value="Unassembled WGS sequence"/>
</dbReference>
<feature type="region of interest" description="Disordered" evidence="1">
    <location>
        <begin position="450"/>
        <end position="471"/>
    </location>
</feature>
<dbReference type="Pfam" id="PF20414">
    <property type="entry name" value="DUF6698"/>
    <property type="match status" value="1"/>
</dbReference>
<name>A0AAD2GZN6_9AGAR</name>
<feature type="compositionally biased region" description="Polar residues" evidence="1">
    <location>
        <begin position="352"/>
        <end position="366"/>
    </location>
</feature>
<feature type="compositionally biased region" description="Low complexity" evidence="1">
    <location>
        <begin position="1"/>
        <end position="14"/>
    </location>
</feature>
<proteinExistence type="predicted"/>
<sequence>MSHFSSSFPSSSSPRHPLTDLPPSSPQHSSDDNMALREVITLLKGEIQHLRKEKADLQAQKAPKKNDPRIKGLRTTGRQFYRVVHLFESAHVAVSEGLDHEAAMANNEWPPEELDDDASEEEKLKYDDEIREGERAHDTYKAFRKLIPELDSVVLSDNVKDLYASIMSGATDGRSEDLKKITVAVAEYVNERQYKMDMAAAVAVTDLASMECGSSNRIPEPLTVPKIQYVDPTSRQGRGFQNDVCGFWLCPVGINWLDESIRAKLRNGDNIISDGVELDLSQEVAIPLFYKNGKSNEHDLEDGLFMTMLLVKLYQIIFTAPSSVEDEAADDNDAEPDNSGNGPRKRLRKAKNQTASSRETNAEKSNLNGKVTGRSIAYIACLAYFGLTNAANWRTPLGNSVSLPYMYTWAVDFFEGPKPGSQARARADRVLEWWNKKVFPRHVSRIIAHPNGQSSSQRMRAQRAAKENVRA</sequence>
<protein>
    <submittedName>
        <fullName evidence="2">Uncharacterized protein</fullName>
    </submittedName>
</protein>
<feature type="compositionally biased region" description="Acidic residues" evidence="1">
    <location>
        <begin position="327"/>
        <end position="336"/>
    </location>
</feature>